<name>A0ABR0UG65_REHGL</name>
<reference evidence="6 7" key="1">
    <citation type="journal article" date="2021" name="Comput. Struct. Biotechnol. J.">
        <title>De novo genome assembly of the potent medicinal plant Rehmannia glutinosa using nanopore technology.</title>
        <authorList>
            <person name="Ma L."/>
            <person name="Dong C."/>
            <person name="Song C."/>
            <person name="Wang X."/>
            <person name="Zheng X."/>
            <person name="Niu Y."/>
            <person name="Chen S."/>
            <person name="Feng W."/>
        </authorList>
    </citation>
    <scope>NUCLEOTIDE SEQUENCE [LARGE SCALE GENOMIC DNA]</scope>
    <source>
        <strain evidence="6">DH-2019</strain>
    </source>
</reference>
<evidence type="ECO:0000313" key="6">
    <source>
        <dbReference type="EMBL" id="KAK6121276.1"/>
    </source>
</evidence>
<dbReference type="Pfam" id="PF16450">
    <property type="entry name" value="Prot_ATP_ID_OB_C"/>
    <property type="match status" value="1"/>
</dbReference>
<dbReference type="InterPro" id="IPR003960">
    <property type="entry name" value="ATPase_AAA_CS"/>
</dbReference>
<dbReference type="InterPro" id="IPR050221">
    <property type="entry name" value="26S_Proteasome_ATPase"/>
</dbReference>
<keyword evidence="7" id="KW-1185">Reference proteome</keyword>
<accession>A0ABR0UG65</accession>
<dbReference type="Gene3D" id="1.10.8.60">
    <property type="match status" value="1"/>
</dbReference>
<protein>
    <recommendedName>
        <fullName evidence="8">AAA+ ATPase domain-containing protein</fullName>
    </recommendedName>
</protein>
<dbReference type="InterPro" id="IPR003959">
    <property type="entry name" value="ATPase_AAA_core"/>
</dbReference>
<feature type="domain" description="ATPase AAA-type core" evidence="4">
    <location>
        <begin position="166"/>
        <end position="200"/>
    </location>
</feature>
<dbReference type="SUPFAM" id="SSF52540">
    <property type="entry name" value="P-loop containing nucleoside triphosphate hydrolases"/>
    <property type="match status" value="1"/>
</dbReference>
<evidence type="ECO:0000256" key="2">
    <source>
        <dbReference type="ARBA" id="ARBA00022840"/>
    </source>
</evidence>
<evidence type="ECO:0000313" key="7">
    <source>
        <dbReference type="Proteomes" id="UP001318860"/>
    </source>
</evidence>
<evidence type="ECO:0008006" key="8">
    <source>
        <dbReference type="Google" id="ProtNLM"/>
    </source>
</evidence>
<proteinExistence type="inferred from homology"/>
<dbReference type="InterPro" id="IPR012340">
    <property type="entry name" value="NA-bd_OB-fold"/>
</dbReference>
<evidence type="ECO:0000256" key="1">
    <source>
        <dbReference type="ARBA" id="ARBA00022741"/>
    </source>
</evidence>
<gene>
    <name evidence="6" type="ORF">DH2020_044979</name>
</gene>
<dbReference type="InterPro" id="IPR027417">
    <property type="entry name" value="P-loop_NTPase"/>
</dbReference>
<dbReference type="Pfam" id="PF00004">
    <property type="entry name" value="AAA"/>
    <property type="match status" value="1"/>
</dbReference>
<feature type="domain" description="Proteasomal ATPase second OB" evidence="5">
    <location>
        <begin position="64"/>
        <end position="109"/>
    </location>
</feature>
<dbReference type="InterPro" id="IPR032501">
    <property type="entry name" value="Prot_ATP_ID_OB_2nd"/>
</dbReference>
<dbReference type="Gene3D" id="2.40.50.140">
    <property type="entry name" value="Nucleic acid-binding proteins"/>
    <property type="match status" value="1"/>
</dbReference>
<organism evidence="6 7">
    <name type="scientific">Rehmannia glutinosa</name>
    <name type="common">Chinese foxglove</name>
    <dbReference type="NCBI Taxonomy" id="99300"/>
    <lineage>
        <taxon>Eukaryota</taxon>
        <taxon>Viridiplantae</taxon>
        <taxon>Streptophyta</taxon>
        <taxon>Embryophyta</taxon>
        <taxon>Tracheophyta</taxon>
        <taxon>Spermatophyta</taxon>
        <taxon>Magnoliopsida</taxon>
        <taxon>eudicotyledons</taxon>
        <taxon>Gunneridae</taxon>
        <taxon>Pentapetalae</taxon>
        <taxon>asterids</taxon>
        <taxon>lamiids</taxon>
        <taxon>Lamiales</taxon>
        <taxon>Orobanchaceae</taxon>
        <taxon>Rehmannieae</taxon>
        <taxon>Rehmannia</taxon>
    </lineage>
</organism>
<evidence type="ECO:0000259" key="4">
    <source>
        <dbReference type="Pfam" id="PF00004"/>
    </source>
</evidence>
<keyword evidence="2 3" id="KW-0067">ATP-binding</keyword>
<evidence type="ECO:0000256" key="3">
    <source>
        <dbReference type="RuleBase" id="RU003651"/>
    </source>
</evidence>
<comment type="similarity">
    <text evidence="3">Belongs to the AAA ATPase family.</text>
</comment>
<sequence length="297" mass="33136">MATPMVEDNFEDDQLSSMSTEDILRASRLLDNEIRILKILEMNPEEEAEEDGANIDLDSQRKGKCVVLKTSTRQTIFLPVVGLVDPDKLKPGDLVGVNKDSYLILDTLPSEYDSRVKAMEVDEKPTEDYNDIGGLEKQAKLVEAIVLPMTHQERFQKLGIRPPKGVLLYGPPGTGKTLMARACAAQTNATFLKLAGPQLVQVIAATNRADILDPALMRSGRLDRKIEFPHPTEEARARILQIHSRKMNVHPDVNFEELARSTDDFNGAQLKAVNHEDFNEGIIQVQAKKKASLNYYA</sequence>
<dbReference type="PANTHER" id="PTHR23073">
    <property type="entry name" value="26S PROTEASOME REGULATORY SUBUNIT"/>
    <property type="match status" value="1"/>
</dbReference>
<comment type="caution">
    <text evidence="6">The sequence shown here is derived from an EMBL/GenBank/DDBJ whole genome shotgun (WGS) entry which is preliminary data.</text>
</comment>
<dbReference type="Proteomes" id="UP001318860">
    <property type="component" value="Unassembled WGS sequence"/>
</dbReference>
<dbReference type="EMBL" id="JABTTQ020002926">
    <property type="protein sequence ID" value="KAK6121276.1"/>
    <property type="molecule type" value="Genomic_DNA"/>
</dbReference>
<keyword evidence="1 3" id="KW-0547">Nucleotide-binding</keyword>
<evidence type="ECO:0000259" key="5">
    <source>
        <dbReference type="Pfam" id="PF16450"/>
    </source>
</evidence>
<dbReference type="PROSITE" id="PS00674">
    <property type="entry name" value="AAA"/>
    <property type="match status" value="1"/>
</dbReference>
<dbReference type="Gene3D" id="3.40.50.300">
    <property type="entry name" value="P-loop containing nucleotide triphosphate hydrolases"/>
    <property type="match status" value="2"/>
</dbReference>